<dbReference type="OrthoDB" id="5240834at2"/>
<feature type="transmembrane region" description="Helical" evidence="1">
    <location>
        <begin position="231"/>
        <end position="251"/>
    </location>
</feature>
<evidence type="ECO:0000313" key="3">
    <source>
        <dbReference type="Proteomes" id="UP000280861"/>
    </source>
</evidence>
<evidence type="ECO:0000313" key="2">
    <source>
        <dbReference type="EMBL" id="VDC30306.1"/>
    </source>
</evidence>
<dbReference type="InterPro" id="IPR018650">
    <property type="entry name" value="STSV1_Orf64"/>
</dbReference>
<feature type="transmembrane region" description="Helical" evidence="1">
    <location>
        <begin position="198"/>
        <end position="224"/>
    </location>
</feature>
<sequence>MSVVSEQAVRSTASQVRSGRLQLLRQELLHQVCRPLAPDLRWITVLAFAAAVLYSTFSFQRFSRFQSAGYDLGIFDQVVRQYSQLAAPYSQIKGPGFNILGDHFHPILATLAPLYWLWDDPRMLGIAMAVLLAVSVFPVYFFTRSRLGWLPGLLVSAGYLFWWPIQGLVGFDFHEIAFGVPLVAWIIHALDQRKYRTVVMVCLALLMVREDMGFMVMAVALIILLRRQWRLGIVLLALGLTAYLAVTGVVIPHFNARQTFGYWQYSDLGPTLGAAVLFILAHPLKTLALLLNNESKQLLWAALFAPVGLLPLGSAYALLAAPILLSRLLSDRPGTWGTGFQYNAVLAPILVMAAVDVLAKLIRRHEAIDCLRTIAPALFLSGVFIGTALAPALFPLHQLFMPVSSDATTHIEAQQRIVSMVPDGALVEADDRLVPHLTNRTSVGMIGRQSDQAQWAIVDLTQDNTGGGGDGNYSPSTALKFLASKGFRETYRENNILLLQKGQYAQDSESLATAAKN</sequence>
<organism evidence="2 3">
    <name type="scientific">Arthrobacter ulcerisalmonis</name>
    <dbReference type="NCBI Taxonomy" id="2483813"/>
    <lineage>
        <taxon>Bacteria</taxon>
        <taxon>Bacillati</taxon>
        <taxon>Actinomycetota</taxon>
        <taxon>Actinomycetes</taxon>
        <taxon>Micrococcales</taxon>
        <taxon>Micrococcaceae</taxon>
        <taxon>Arthrobacter</taxon>
    </lineage>
</organism>
<proteinExistence type="predicted"/>
<protein>
    <recommendedName>
        <fullName evidence="4">DUF2079 domain-containing protein</fullName>
    </recommendedName>
</protein>
<gene>
    <name evidence="2" type="ORF">PSET11_02466</name>
</gene>
<keyword evidence="3" id="KW-1185">Reference proteome</keyword>
<dbReference type="Pfam" id="PF09852">
    <property type="entry name" value="DUF2079"/>
    <property type="match status" value="1"/>
</dbReference>
<dbReference type="EMBL" id="UXAU01000036">
    <property type="protein sequence ID" value="VDC30306.1"/>
    <property type="molecule type" value="Genomic_DNA"/>
</dbReference>
<dbReference type="AlphaFoldDB" id="A0A3P5XFU6"/>
<dbReference type="Proteomes" id="UP000280861">
    <property type="component" value="Unassembled WGS sequence"/>
</dbReference>
<dbReference type="RefSeq" id="WP_124092587.1">
    <property type="nucleotide sequence ID" value="NZ_CBCRYA010000027.1"/>
</dbReference>
<keyword evidence="1" id="KW-0472">Membrane</keyword>
<feature type="transmembrane region" description="Helical" evidence="1">
    <location>
        <begin position="298"/>
        <end position="325"/>
    </location>
</feature>
<feature type="transmembrane region" description="Helical" evidence="1">
    <location>
        <begin position="345"/>
        <end position="362"/>
    </location>
</feature>
<keyword evidence="1" id="KW-0812">Transmembrane</keyword>
<reference evidence="2 3" key="1">
    <citation type="submission" date="2018-11" db="EMBL/GenBank/DDBJ databases">
        <authorList>
            <person name="Criscuolo A."/>
        </authorList>
    </citation>
    <scope>NUCLEOTIDE SEQUENCE [LARGE SCALE GENOMIC DNA]</scope>
    <source>
        <strain evidence="2">AT11b</strain>
    </source>
</reference>
<feature type="transmembrane region" description="Helical" evidence="1">
    <location>
        <begin position="147"/>
        <end position="165"/>
    </location>
</feature>
<feature type="transmembrane region" description="Helical" evidence="1">
    <location>
        <begin position="124"/>
        <end position="142"/>
    </location>
</feature>
<feature type="transmembrane region" description="Helical" evidence="1">
    <location>
        <begin position="271"/>
        <end position="291"/>
    </location>
</feature>
<feature type="transmembrane region" description="Helical" evidence="1">
    <location>
        <begin position="40"/>
        <end position="57"/>
    </location>
</feature>
<feature type="transmembrane region" description="Helical" evidence="1">
    <location>
        <begin position="374"/>
        <end position="394"/>
    </location>
</feature>
<accession>A0A3P5XFU6</accession>
<evidence type="ECO:0000256" key="1">
    <source>
        <dbReference type="SAM" id="Phobius"/>
    </source>
</evidence>
<name>A0A3P5XFU6_9MICC</name>
<keyword evidence="1" id="KW-1133">Transmembrane helix</keyword>
<evidence type="ECO:0008006" key="4">
    <source>
        <dbReference type="Google" id="ProtNLM"/>
    </source>
</evidence>